<dbReference type="GO" id="GO:1901982">
    <property type="term" value="F:maltose binding"/>
    <property type="evidence" value="ECO:0007669"/>
    <property type="project" value="TreeGrafter"/>
</dbReference>
<evidence type="ECO:0000256" key="5">
    <source>
        <dbReference type="SAM" id="SignalP"/>
    </source>
</evidence>
<comment type="caution">
    <text evidence="6">The sequence shown here is derived from an EMBL/GenBank/DDBJ whole genome shotgun (WGS) entry which is preliminary data.</text>
</comment>
<evidence type="ECO:0000313" key="6">
    <source>
        <dbReference type="EMBL" id="GGE25731.1"/>
    </source>
</evidence>
<keyword evidence="2" id="KW-0813">Transport</keyword>
<keyword evidence="3 5" id="KW-0732">Signal</keyword>
<evidence type="ECO:0000256" key="3">
    <source>
        <dbReference type="ARBA" id="ARBA00022729"/>
    </source>
</evidence>
<protein>
    <submittedName>
        <fullName evidence="6">ABC transporter substrate-binding protein</fullName>
    </submittedName>
</protein>
<keyword evidence="7" id="KW-1185">Reference proteome</keyword>
<name>A0A8J2VJG1_9BACL</name>
<feature type="compositionally biased region" description="Polar residues" evidence="4">
    <location>
        <begin position="399"/>
        <end position="410"/>
    </location>
</feature>
<dbReference type="PANTHER" id="PTHR30061:SF50">
    <property type="entry name" value="MALTOSE_MALTODEXTRIN-BINDING PERIPLASMIC PROTEIN"/>
    <property type="match status" value="1"/>
</dbReference>
<dbReference type="Pfam" id="PF01547">
    <property type="entry name" value="SBP_bac_1"/>
    <property type="match status" value="1"/>
</dbReference>
<dbReference type="InterPro" id="IPR006059">
    <property type="entry name" value="SBP"/>
</dbReference>
<sequence>MKRMKKSFVIFLSISMSLLLLLVGCGNNDSSSSSGDKSVTIKFSWWTNPTRTKQTKEAIKLFEKKYPNIHVTMEYTSWDSYWQKLSTEAAGGGAPDVMQMDGSRLNEYASKNQLMDLSKTKVDTSGLDKNTVALGKLNGKLYALTTALNAQIFIYNPEILKNAGVDFPTGNYTWDDLAKLCETIYKKTGVYGMPDEMEQTAFLDYFARTKNENLYSSDGKSLGMSKKTLTEWFQYWLDLQEKGGVPTAQESAAYNHNDHPSSPFVKAKTAFAWLFLGTGGEFEQDLGKPIIRGLLPEWGNDNKPYPLHPAMYWAMSSKTQHADAAAKLINFLENDPKVSQLFQNDRGIPANTANMKKNAETTKDATVKKQDDIMEKIEKVATPVKLDPPGAGSMGDTLKNISQQVQNKRLTPSKAADEFMQQANQALSQG</sequence>
<feature type="chain" id="PRO_5038526124" evidence="5">
    <location>
        <begin position="23"/>
        <end position="430"/>
    </location>
</feature>
<evidence type="ECO:0000313" key="7">
    <source>
        <dbReference type="Proteomes" id="UP000628775"/>
    </source>
</evidence>
<dbReference type="RefSeq" id="WP_188687632.1">
    <property type="nucleotide sequence ID" value="NZ_BMIR01000001.1"/>
</dbReference>
<organism evidence="6 7">
    <name type="scientific">Pullulanibacillus camelliae</name>
    <dbReference type="NCBI Taxonomy" id="1707096"/>
    <lineage>
        <taxon>Bacteria</taxon>
        <taxon>Bacillati</taxon>
        <taxon>Bacillota</taxon>
        <taxon>Bacilli</taxon>
        <taxon>Bacillales</taxon>
        <taxon>Sporolactobacillaceae</taxon>
        <taxon>Pullulanibacillus</taxon>
    </lineage>
</organism>
<dbReference type="EMBL" id="BMIR01000001">
    <property type="protein sequence ID" value="GGE25731.1"/>
    <property type="molecule type" value="Genomic_DNA"/>
</dbReference>
<dbReference type="GO" id="GO:0042956">
    <property type="term" value="P:maltodextrin transmembrane transport"/>
    <property type="evidence" value="ECO:0007669"/>
    <property type="project" value="TreeGrafter"/>
</dbReference>
<proteinExistence type="inferred from homology"/>
<reference evidence="6" key="1">
    <citation type="journal article" date="2014" name="Int. J. Syst. Evol. Microbiol.">
        <title>Complete genome sequence of Corynebacterium casei LMG S-19264T (=DSM 44701T), isolated from a smear-ripened cheese.</title>
        <authorList>
            <consortium name="US DOE Joint Genome Institute (JGI-PGF)"/>
            <person name="Walter F."/>
            <person name="Albersmeier A."/>
            <person name="Kalinowski J."/>
            <person name="Ruckert C."/>
        </authorList>
    </citation>
    <scope>NUCLEOTIDE SEQUENCE</scope>
    <source>
        <strain evidence="6">CGMCC 1.15371</strain>
    </source>
</reference>
<dbReference type="AlphaFoldDB" id="A0A8J2VJG1"/>
<evidence type="ECO:0000256" key="4">
    <source>
        <dbReference type="SAM" id="MobiDB-lite"/>
    </source>
</evidence>
<dbReference type="PROSITE" id="PS51257">
    <property type="entry name" value="PROKAR_LIPOPROTEIN"/>
    <property type="match status" value="1"/>
</dbReference>
<comment type="similarity">
    <text evidence="1">Belongs to the bacterial solute-binding protein 1 family.</text>
</comment>
<dbReference type="GO" id="GO:0055052">
    <property type="term" value="C:ATP-binding cassette (ABC) transporter complex, substrate-binding subunit-containing"/>
    <property type="evidence" value="ECO:0007669"/>
    <property type="project" value="TreeGrafter"/>
</dbReference>
<dbReference type="GO" id="GO:0015768">
    <property type="term" value="P:maltose transport"/>
    <property type="evidence" value="ECO:0007669"/>
    <property type="project" value="TreeGrafter"/>
</dbReference>
<dbReference type="SUPFAM" id="SSF53850">
    <property type="entry name" value="Periplasmic binding protein-like II"/>
    <property type="match status" value="1"/>
</dbReference>
<reference evidence="6" key="2">
    <citation type="submission" date="2020-09" db="EMBL/GenBank/DDBJ databases">
        <authorList>
            <person name="Sun Q."/>
            <person name="Zhou Y."/>
        </authorList>
    </citation>
    <scope>NUCLEOTIDE SEQUENCE</scope>
    <source>
        <strain evidence="6">CGMCC 1.15371</strain>
    </source>
</reference>
<dbReference type="Gene3D" id="3.40.190.10">
    <property type="entry name" value="Periplasmic binding protein-like II"/>
    <property type="match status" value="2"/>
</dbReference>
<dbReference type="Proteomes" id="UP000628775">
    <property type="component" value="Unassembled WGS sequence"/>
</dbReference>
<feature type="region of interest" description="Disordered" evidence="4">
    <location>
        <begin position="384"/>
        <end position="412"/>
    </location>
</feature>
<gene>
    <name evidence="6" type="ORF">GCM10011391_00130</name>
</gene>
<feature type="signal peptide" evidence="5">
    <location>
        <begin position="1"/>
        <end position="22"/>
    </location>
</feature>
<evidence type="ECO:0000256" key="2">
    <source>
        <dbReference type="ARBA" id="ARBA00022448"/>
    </source>
</evidence>
<dbReference type="PANTHER" id="PTHR30061">
    <property type="entry name" value="MALTOSE-BINDING PERIPLASMIC PROTEIN"/>
    <property type="match status" value="1"/>
</dbReference>
<accession>A0A8J2VJG1</accession>
<evidence type="ECO:0000256" key="1">
    <source>
        <dbReference type="ARBA" id="ARBA00008520"/>
    </source>
</evidence>